<evidence type="ECO:0000256" key="2">
    <source>
        <dbReference type="SAM" id="SignalP"/>
    </source>
</evidence>
<proteinExistence type="predicted"/>
<reference evidence="4" key="1">
    <citation type="submission" date="2022-07" db="EMBL/GenBank/DDBJ databases">
        <title>Sphingomonas sp. nov., a novel bacterium isolated from the north slope of the Mount Everest.</title>
        <authorList>
            <person name="Cui X."/>
            <person name="Liu Y."/>
        </authorList>
    </citation>
    <scope>NUCLEOTIDE SEQUENCE</scope>
    <source>
        <strain evidence="4">S5-59</strain>
    </source>
</reference>
<dbReference type="InterPro" id="IPR031924">
    <property type="entry name" value="GH115"/>
</dbReference>
<dbReference type="InterPro" id="IPR029018">
    <property type="entry name" value="Hex-like_dom2"/>
</dbReference>
<dbReference type="PANTHER" id="PTHR37842">
    <property type="match status" value="1"/>
</dbReference>
<evidence type="ECO:0000259" key="3">
    <source>
        <dbReference type="Pfam" id="PF17829"/>
    </source>
</evidence>
<dbReference type="RefSeq" id="WP_256504856.1">
    <property type="nucleotide sequence ID" value="NZ_CP101740.1"/>
</dbReference>
<evidence type="ECO:0000313" key="4">
    <source>
        <dbReference type="EMBL" id="UUL81209.1"/>
    </source>
</evidence>
<feature type="domain" description="Gylcosyl hydrolase 115 C-terminal" evidence="3">
    <location>
        <begin position="665"/>
        <end position="810"/>
    </location>
</feature>
<dbReference type="Gene3D" id="3.20.20.520">
    <property type="entry name" value="Glycosyl hydrolase family 115"/>
    <property type="match status" value="1"/>
</dbReference>
<accession>A0ABY5L6B2</accession>
<dbReference type="Pfam" id="PF17829">
    <property type="entry name" value="GH115_C"/>
    <property type="match status" value="1"/>
</dbReference>
<dbReference type="Pfam" id="PF15979">
    <property type="entry name" value="Glyco_hydro_115"/>
    <property type="match status" value="1"/>
</dbReference>
<dbReference type="Gene3D" id="2.60.120.1620">
    <property type="match status" value="1"/>
</dbReference>
<protein>
    <submittedName>
        <fullName evidence="4">Glycosyl hydrolase 115 family protein</fullName>
    </submittedName>
</protein>
<dbReference type="Proteomes" id="UP001058533">
    <property type="component" value="Chromosome"/>
</dbReference>
<dbReference type="PANTHER" id="PTHR37842:SF2">
    <property type="entry name" value="GYLCOSYL HYDROLASE 115 C-TERMINAL DOMAIN-CONTAINING PROTEIN"/>
    <property type="match status" value="1"/>
</dbReference>
<dbReference type="EMBL" id="CP101740">
    <property type="protein sequence ID" value="UUL81209.1"/>
    <property type="molecule type" value="Genomic_DNA"/>
</dbReference>
<evidence type="ECO:0000313" key="5">
    <source>
        <dbReference type="Proteomes" id="UP001058533"/>
    </source>
</evidence>
<dbReference type="SUPFAM" id="SSF55545">
    <property type="entry name" value="beta-N-acetylhexosaminidase-like domain"/>
    <property type="match status" value="1"/>
</dbReference>
<keyword evidence="2" id="KW-0732">Signal</keyword>
<dbReference type="GO" id="GO:0016787">
    <property type="term" value="F:hydrolase activity"/>
    <property type="evidence" value="ECO:0007669"/>
    <property type="project" value="UniProtKB-KW"/>
</dbReference>
<dbReference type="Gene3D" id="1.20.58.2150">
    <property type="match status" value="1"/>
</dbReference>
<feature type="chain" id="PRO_5045661398" evidence="2">
    <location>
        <begin position="22"/>
        <end position="812"/>
    </location>
</feature>
<dbReference type="InterPro" id="IPR042301">
    <property type="entry name" value="GH115_sf"/>
</dbReference>
<dbReference type="Gene3D" id="3.30.379.10">
    <property type="entry name" value="Chitobiase/beta-hexosaminidase domain 2-like"/>
    <property type="match status" value="1"/>
</dbReference>
<gene>
    <name evidence="4" type="ORF">NMP03_08145</name>
</gene>
<keyword evidence="1 4" id="KW-0378">Hydrolase</keyword>
<feature type="signal peptide" evidence="2">
    <location>
        <begin position="1"/>
        <end position="21"/>
    </location>
</feature>
<name>A0ABY5L6B2_9SPHN</name>
<evidence type="ECO:0000256" key="1">
    <source>
        <dbReference type="ARBA" id="ARBA00022801"/>
    </source>
</evidence>
<dbReference type="InterPro" id="IPR041437">
    <property type="entry name" value="GH115_C"/>
</dbReference>
<keyword evidence="5" id="KW-1185">Reference proteome</keyword>
<organism evidence="4 5">
    <name type="scientific">Sphingomonas qomolangmaensis</name>
    <dbReference type="NCBI Taxonomy" id="2918765"/>
    <lineage>
        <taxon>Bacteria</taxon>
        <taxon>Pseudomonadati</taxon>
        <taxon>Pseudomonadota</taxon>
        <taxon>Alphaproteobacteria</taxon>
        <taxon>Sphingomonadales</taxon>
        <taxon>Sphingomonadaceae</taxon>
        <taxon>Sphingomonas</taxon>
    </lineage>
</organism>
<sequence>MRTAYLIATAIVSLAATPAFACTDAVSMCDRNTTGALSLIERGVAARVVVEGGTDAGVRDAAQDLTRDLAAVAGRADVAPDRAVLIGVVGASPLVDRLIAEGKLDVSTLAGRWEGFVQQVVEAPMPGVTRALVIAGSDRRGAIFGTYDLSRRAGVSPWNWWADVPVATKASLFVTAGRRIDAPAVRYRGIFLNDEEPALGEWARTSFGGINAKFYERVFELTLRLKGNYLWPAMWGKSLWQDDPNSAALAQRMGIVLGTSHHEPMQRAHIEWERGKGGAWDYAANPAELQRFWADGIKRNEGRETVITVGMRGDGDEPMTSGTATKLLETIVADQRKILADVTGKPAEQTPQVWALYKEVQDYYDQGMRVPDDVTLLFADDNWGNIRRLPKPGVARPGGYGVYYHFDYVGGPRNYKWLNTNQISRTWEQMSLAAAHGVDRMWIVNVGDLKPMELPTSFFLDMAWDPAAMTVDKMAGYHQAWATEQFGAAPAAAIASILDRTTRYLARQKPELWSPDSWSLTDGTADRVLAEWAALDRDVAAVRPKVAPGASDAFYQLVEHPVQAAGNLARLYVTVARNRAAAAANDPRANALAAEAERLFAQDRVIRDRYETLGGGKWKHMMAQTHIGYTSWQQPDQDIMPEVRRVPAGSRATAAARPAATARPIEIDATAFAAVTAGKDATRWLTVPGLGITGAAVTPWPQTAPIQTPGQGPMLEYAVTLPRAGDVRIDVLAAPSLDVVGTGRRYAIAIDDAAPQVIDLWKGTGEKEWEQAVANGARTTSSTHRVGSAGRHRIRIWMIDPGVVIEQLRVAS</sequence>